<dbReference type="InterPro" id="IPR025110">
    <property type="entry name" value="AMP-bd_C"/>
</dbReference>
<dbReference type="Gene3D" id="3.30.300.30">
    <property type="match status" value="1"/>
</dbReference>
<dbReference type="STRING" id="235985.SAMN05414137_118132"/>
<dbReference type="PROSITE" id="PS50075">
    <property type="entry name" value="CARRIER"/>
    <property type="match status" value="1"/>
</dbReference>
<dbReference type="OrthoDB" id="6297021at2"/>
<dbReference type="Gene3D" id="1.10.1200.10">
    <property type="entry name" value="ACP-like"/>
    <property type="match status" value="1"/>
</dbReference>
<dbReference type="InterPro" id="IPR000873">
    <property type="entry name" value="AMP-dep_synth/lig_dom"/>
</dbReference>
<organism evidence="4 5">
    <name type="scientific">Streptacidiphilus jiangxiensis</name>
    <dbReference type="NCBI Taxonomy" id="235985"/>
    <lineage>
        <taxon>Bacteria</taxon>
        <taxon>Bacillati</taxon>
        <taxon>Actinomycetota</taxon>
        <taxon>Actinomycetes</taxon>
        <taxon>Kitasatosporales</taxon>
        <taxon>Streptomycetaceae</taxon>
        <taxon>Streptacidiphilus</taxon>
    </lineage>
</organism>
<dbReference type="RefSeq" id="WP_052438600.1">
    <property type="nucleotide sequence ID" value="NZ_BBPN01000010.1"/>
</dbReference>
<dbReference type="AlphaFoldDB" id="A0A1H7VMB6"/>
<dbReference type="GO" id="GO:0031177">
    <property type="term" value="F:phosphopantetheine binding"/>
    <property type="evidence" value="ECO:0007669"/>
    <property type="project" value="TreeGrafter"/>
</dbReference>
<dbReference type="EMBL" id="FOAZ01000018">
    <property type="protein sequence ID" value="SEM10300.1"/>
    <property type="molecule type" value="Genomic_DNA"/>
</dbReference>
<dbReference type="InterPro" id="IPR045851">
    <property type="entry name" value="AMP-bd_C_sf"/>
</dbReference>
<dbReference type="InterPro" id="IPR009081">
    <property type="entry name" value="PP-bd_ACP"/>
</dbReference>
<dbReference type="Proteomes" id="UP000183015">
    <property type="component" value="Unassembled WGS sequence"/>
</dbReference>
<keyword evidence="5" id="KW-1185">Reference proteome</keyword>
<dbReference type="PANTHER" id="PTHR45527:SF1">
    <property type="entry name" value="FATTY ACID SYNTHASE"/>
    <property type="match status" value="1"/>
</dbReference>
<dbReference type="FunFam" id="3.40.50.980:FF:000002">
    <property type="entry name" value="Enterobactin synthetase component F"/>
    <property type="match status" value="1"/>
</dbReference>
<dbReference type="FunFam" id="3.40.50.980:FF:000001">
    <property type="entry name" value="Non-ribosomal peptide synthetase"/>
    <property type="match status" value="1"/>
</dbReference>
<dbReference type="NCBIfam" id="TIGR01733">
    <property type="entry name" value="AA-adenyl-dom"/>
    <property type="match status" value="1"/>
</dbReference>
<dbReference type="InterPro" id="IPR042099">
    <property type="entry name" value="ANL_N_sf"/>
</dbReference>
<dbReference type="InterPro" id="IPR036736">
    <property type="entry name" value="ACP-like_sf"/>
</dbReference>
<dbReference type="Gene3D" id="3.40.50.12780">
    <property type="entry name" value="N-terminal domain of ligase-like"/>
    <property type="match status" value="1"/>
</dbReference>
<feature type="domain" description="Carrier" evidence="3">
    <location>
        <begin position="514"/>
        <end position="585"/>
    </location>
</feature>
<protein>
    <submittedName>
        <fullName evidence="4">Amino acid adenylation domain-containing protein</fullName>
    </submittedName>
</protein>
<reference evidence="5" key="1">
    <citation type="submission" date="2016-10" db="EMBL/GenBank/DDBJ databases">
        <authorList>
            <person name="Varghese N."/>
        </authorList>
    </citation>
    <scope>NUCLEOTIDE SEQUENCE [LARGE SCALE GENOMIC DNA]</scope>
    <source>
        <strain evidence="5">DSM 45096 / BCRC 16803 / CGMCC 4.1857 / CIP 109030 / JCM 12277 / KCTC 19219 / NBRC 100920 / 33214</strain>
    </source>
</reference>
<accession>A0A1H7VMB6</accession>
<keyword evidence="1" id="KW-0596">Phosphopantetheine</keyword>
<dbReference type="Pfam" id="PF00501">
    <property type="entry name" value="AMP-binding"/>
    <property type="match status" value="1"/>
</dbReference>
<dbReference type="PROSITE" id="PS00455">
    <property type="entry name" value="AMP_BINDING"/>
    <property type="match status" value="1"/>
</dbReference>
<dbReference type="InterPro" id="IPR006162">
    <property type="entry name" value="Ppantetheine_attach_site"/>
</dbReference>
<dbReference type="Pfam" id="PF00550">
    <property type="entry name" value="PP-binding"/>
    <property type="match status" value="1"/>
</dbReference>
<evidence type="ECO:0000256" key="1">
    <source>
        <dbReference type="ARBA" id="ARBA00022450"/>
    </source>
</evidence>
<evidence type="ECO:0000259" key="3">
    <source>
        <dbReference type="PROSITE" id="PS50075"/>
    </source>
</evidence>
<dbReference type="SUPFAM" id="SSF56801">
    <property type="entry name" value="Acetyl-CoA synthetase-like"/>
    <property type="match status" value="1"/>
</dbReference>
<dbReference type="PROSITE" id="PS00012">
    <property type="entry name" value="PHOSPHOPANTETHEINE"/>
    <property type="match status" value="1"/>
</dbReference>
<dbReference type="GO" id="GO:0005829">
    <property type="term" value="C:cytosol"/>
    <property type="evidence" value="ECO:0007669"/>
    <property type="project" value="TreeGrafter"/>
</dbReference>
<dbReference type="InterPro" id="IPR020845">
    <property type="entry name" value="AMP-binding_CS"/>
</dbReference>
<proteinExistence type="predicted"/>
<dbReference type="PRINTS" id="PR00154">
    <property type="entry name" value="AMPBINDING"/>
</dbReference>
<name>A0A1H7VMB6_STRJI</name>
<dbReference type="PANTHER" id="PTHR45527">
    <property type="entry name" value="NONRIBOSOMAL PEPTIDE SYNTHETASE"/>
    <property type="match status" value="1"/>
</dbReference>
<dbReference type="Pfam" id="PF13193">
    <property type="entry name" value="AMP-binding_C"/>
    <property type="match status" value="1"/>
</dbReference>
<dbReference type="FunFam" id="3.40.50.12780:FF:000012">
    <property type="entry name" value="Non-ribosomal peptide synthetase"/>
    <property type="match status" value="1"/>
</dbReference>
<sequence length="585" mass="62633">MAPVHHLISRQALLTPEATAVTFKEEHLSYRLLDERANQFAHALLGRGLGRGDLVAIQMERGPALLVALLGVMKAGAAYVPVDPASPASRRDFVLGESGAGLLVVDSTSAAPDTPAAPVGVPVLDLARAEALAHRPTSAPDVAVSADDAVYVLYTSGTTGNPKGVVLEHGGISNLLDWMARAYSFTGADRVLQKTPYTFDASVWELYLPLVTGGTVVLAEPGGHQDPQYLAQAVRDHDITTLQLVPSMLRLVLDEPALRAARSLRHVFSGGEALPRELQERCHAALPVPLHNLYGPTETSVQVLTWTCRPDETRDFVPIGLPVDNVTALVLDPAGAPVPTGQVGELHIGGVAVARGYLANPERTTERFATRQDEAGRTLRTYRTGDLVRQHPDGVFEFLGRVDDQIKIQGYRVELGEIETHLRGLPGVRDAAVVAEPNPLAGGDRLAAYLAADPAGLDVRELREHLAARLPAYMVPAVFRTLPSFPLSAHGKLDRAALARASAVELTAGPTGRAARNETEQRLLELWAEVLAVPSVGVDDDFFELGGNSMAGLLMIAKAKKLGIVIKPTELFRLRRIDAIVSARG</sequence>
<evidence type="ECO:0000256" key="2">
    <source>
        <dbReference type="ARBA" id="ARBA00022553"/>
    </source>
</evidence>
<dbReference type="SUPFAM" id="SSF47336">
    <property type="entry name" value="ACP-like"/>
    <property type="match status" value="1"/>
</dbReference>
<evidence type="ECO:0000313" key="5">
    <source>
        <dbReference type="Proteomes" id="UP000183015"/>
    </source>
</evidence>
<evidence type="ECO:0000313" key="4">
    <source>
        <dbReference type="EMBL" id="SEM10300.1"/>
    </source>
</evidence>
<dbReference type="InterPro" id="IPR010071">
    <property type="entry name" value="AA_adenyl_dom"/>
</dbReference>
<dbReference type="GO" id="GO:0043041">
    <property type="term" value="P:amino acid activation for nonribosomal peptide biosynthetic process"/>
    <property type="evidence" value="ECO:0007669"/>
    <property type="project" value="TreeGrafter"/>
</dbReference>
<dbReference type="InterPro" id="IPR020459">
    <property type="entry name" value="AMP-binding"/>
</dbReference>
<dbReference type="eggNOG" id="COG1020">
    <property type="taxonomic scope" value="Bacteria"/>
</dbReference>
<dbReference type="GO" id="GO:0044550">
    <property type="term" value="P:secondary metabolite biosynthetic process"/>
    <property type="evidence" value="ECO:0007669"/>
    <property type="project" value="TreeGrafter"/>
</dbReference>
<keyword evidence="2" id="KW-0597">Phosphoprotein</keyword>
<gene>
    <name evidence="4" type="ORF">SAMN05414137_118132</name>
</gene>
<dbReference type="CDD" id="cd17646">
    <property type="entry name" value="A_NRPS_AB3403-like"/>
    <property type="match status" value="1"/>
</dbReference>